<dbReference type="PANTHER" id="PTHR46268:SF6">
    <property type="entry name" value="UNIVERSAL STRESS PROTEIN UP12"/>
    <property type="match status" value="1"/>
</dbReference>
<dbReference type="KEGG" id="abri:DFR85_15405"/>
<dbReference type="PRINTS" id="PR01438">
    <property type="entry name" value="UNVRSLSTRESS"/>
</dbReference>
<dbReference type="PIRSF" id="PIRSF006276">
    <property type="entry name" value="UspA"/>
    <property type="match status" value="1"/>
</dbReference>
<dbReference type="SUPFAM" id="SSF52402">
    <property type="entry name" value="Adenine nucleotide alpha hydrolases-like"/>
    <property type="match status" value="1"/>
</dbReference>
<dbReference type="InterPro" id="IPR006016">
    <property type="entry name" value="UspA"/>
</dbReference>
<organism evidence="3 4">
    <name type="scientific">Acidianus brierleyi</name>
    <dbReference type="NCBI Taxonomy" id="41673"/>
    <lineage>
        <taxon>Archaea</taxon>
        <taxon>Thermoproteota</taxon>
        <taxon>Thermoprotei</taxon>
        <taxon>Sulfolobales</taxon>
        <taxon>Sulfolobaceae</taxon>
        <taxon>Acidianus</taxon>
    </lineage>
</organism>
<dbReference type="Pfam" id="PF00582">
    <property type="entry name" value="Usp"/>
    <property type="match status" value="1"/>
</dbReference>
<dbReference type="AlphaFoldDB" id="A0A2U9IJ97"/>
<protein>
    <submittedName>
        <fullName evidence="3">Universal stress protein</fullName>
    </submittedName>
</protein>
<evidence type="ECO:0000259" key="2">
    <source>
        <dbReference type="Pfam" id="PF00582"/>
    </source>
</evidence>
<dbReference type="PANTHER" id="PTHR46268">
    <property type="entry name" value="STRESS RESPONSE PROTEIN NHAX"/>
    <property type="match status" value="1"/>
</dbReference>
<name>A0A2U9IJ97_9CREN</name>
<dbReference type="Gene3D" id="3.40.50.620">
    <property type="entry name" value="HUPs"/>
    <property type="match status" value="1"/>
</dbReference>
<dbReference type="InterPro" id="IPR014729">
    <property type="entry name" value="Rossmann-like_a/b/a_fold"/>
</dbReference>
<proteinExistence type="inferred from homology"/>
<sequence>MFKKILVGFDGSEHSKKALETAILLAKIHDAKIKVIEAIDHPPPAVEVYVKDDIRDRERIIKHKEMIGILSQERGVDIEYQAMRGDPATVISKLAETENFDLIVVGNRGIKGFKKLFIESVSSKVVQNSNRSILVVKN</sequence>
<reference evidence="3 4" key="1">
    <citation type="submission" date="2018-05" db="EMBL/GenBank/DDBJ databases">
        <title>Complete Genome Sequences of Extremely Thermoacidophilic, Metal-Mobilizing Type-Strain Members of the Archaeal Family Sulfolobaceae: Acidianus brierleyi DSM-1651T, Acidianus sulfidivorans DSM-18786T, Metallosphaera hakonensis DSM-7519T, and Metallosphaera prunae DSM-10039T.</title>
        <authorList>
            <person name="Counts J.A."/>
            <person name="Kelly R.M."/>
        </authorList>
    </citation>
    <scope>NUCLEOTIDE SEQUENCE [LARGE SCALE GENOMIC DNA]</scope>
    <source>
        <strain evidence="3 4">DSM 1651</strain>
    </source>
</reference>
<dbReference type="CDD" id="cd00293">
    <property type="entry name" value="USP-like"/>
    <property type="match status" value="1"/>
</dbReference>
<dbReference type="EMBL" id="CP029289">
    <property type="protein sequence ID" value="AWR96081.1"/>
    <property type="molecule type" value="Genomic_DNA"/>
</dbReference>
<evidence type="ECO:0000313" key="3">
    <source>
        <dbReference type="EMBL" id="AWR96081.1"/>
    </source>
</evidence>
<evidence type="ECO:0000313" key="4">
    <source>
        <dbReference type="Proteomes" id="UP000248044"/>
    </source>
</evidence>
<dbReference type="OrthoDB" id="105697at2157"/>
<feature type="domain" description="UspA" evidence="2">
    <location>
        <begin position="1"/>
        <end position="137"/>
    </location>
</feature>
<gene>
    <name evidence="3" type="ORF">DFR85_15405</name>
</gene>
<evidence type="ECO:0000256" key="1">
    <source>
        <dbReference type="ARBA" id="ARBA00008791"/>
    </source>
</evidence>
<dbReference type="Proteomes" id="UP000248044">
    <property type="component" value="Chromosome"/>
</dbReference>
<accession>A0A2U9IJ97</accession>
<dbReference type="InterPro" id="IPR006015">
    <property type="entry name" value="Universal_stress_UspA"/>
</dbReference>
<keyword evidence="4" id="KW-1185">Reference proteome</keyword>
<comment type="similarity">
    <text evidence="1">Belongs to the universal stress protein A family.</text>
</comment>